<reference evidence="5 6" key="1">
    <citation type="journal article" date="2019" name="BMC Genomics">
        <title>Chromosome level assembly and comparative genome analysis confirm lager-brewing yeasts originated from a single hybridization.</title>
        <authorList>
            <person name="Salazar A.N."/>
            <person name="Gorter de Vries A.R."/>
            <person name="van den Broek M."/>
            <person name="Brouwers N."/>
            <person name="de la Torre Cortes P."/>
            <person name="Kuijpers N.G.A."/>
            <person name="Daran J.G."/>
            <person name="Abeel T."/>
        </authorList>
    </citation>
    <scope>NUCLEOTIDE SEQUENCE [LARGE SCALE GENOMIC DNA]</scope>
    <source>
        <strain evidence="5 6">CBS 1483</strain>
    </source>
</reference>
<evidence type="ECO:0000256" key="1">
    <source>
        <dbReference type="PIRSR" id="PIRSR015753-1"/>
    </source>
</evidence>
<dbReference type="Proteomes" id="UP000501346">
    <property type="component" value="Chromosome ScVII"/>
</dbReference>
<name>A0A6C1DSC1_SACPS</name>
<sequence>MSVSYKGTISKTHSVFKPEKGRYYIYGAFGCPFTHRAILARSLKKLEPALGLVLSHWQLDSKGARFLSAPHRPEKYKERFFTATGGIASAKLDESEELGDVNNDSARLFVDGAFDPVENISRLSELYYLNDPKYPGTKFTVPVLWDSKTRKIVNNESGDIIRILNSGVFDEFIQSEETNVIDLVPHDLIDEIDKNIKWVHPKINLGVYKVGLAENGKIYETEVKTLFENLQKMECVLKENYKRLEEQFSGNKQKILAKYFVLGQRLTEADIRLYPSIIRFDVVYVQHFKCNLKTIRDDFPYLHLWLINLYWNYAEFRFTTDFNHIKLFYIRMEVSRNKINQFGIVPLGPKPDISRL</sequence>
<dbReference type="GO" id="GO:0005737">
    <property type="term" value="C:cytoplasm"/>
    <property type="evidence" value="ECO:0007669"/>
    <property type="project" value="TreeGrafter"/>
</dbReference>
<dbReference type="SUPFAM" id="SSF47616">
    <property type="entry name" value="GST C-terminal domain-like"/>
    <property type="match status" value="1"/>
</dbReference>
<dbReference type="EMBL" id="CP048988">
    <property type="protein sequence ID" value="QID79681.1"/>
    <property type="molecule type" value="Genomic_DNA"/>
</dbReference>
<dbReference type="PANTHER" id="PTHR32419">
    <property type="entry name" value="GLUTATHIONYL-HYDROQUINONE REDUCTASE"/>
    <property type="match status" value="1"/>
</dbReference>
<proteinExistence type="predicted"/>
<dbReference type="SUPFAM" id="SSF52833">
    <property type="entry name" value="Thioredoxin-like"/>
    <property type="match status" value="1"/>
</dbReference>
<dbReference type="AlphaFoldDB" id="A0A6C1DSC1"/>
<dbReference type="Gene3D" id="3.40.30.10">
    <property type="entry name" value="Glutaredoxin"/>
    <property type="match status" value="1"/>
</dbReference>
<dbReference type="InterPro" id="IPR047047">
    <property type="entry name" value="GST_Omega-like_C"/>
</dbReference>
<feature type="site" description="Lowers pKa of active site Cys" evidence="3">
    <location>
        <position position="284"/>
    </location>
</feature>
<evidence type="ECO:0000256" key="2">
    <source>
        <dbReference type="PIRSR" id="PIRSR015753-2"/>
    </source>
</evidence>
<dbReference type="PANTHER" id="PTHR32419:SF6">
    <property type="entry name" value="GLUTATHIONE S-TRANSFERASE OMEGA-LIKE 1-RELATED"/>
    <property type="match status" value="1"/>
</dbReference>
<dbReference type="InterPro" id="IPR036282">
    <property type="entry name" value="Glutathione-S-Trfase_C_sf"/>
</dbReference>
<feature type="binding site" evidence="2">
    <location>
        <begin position="156"/>
        <end position="157"/>
    </location>
    <ligand>
        <name>glutathione</name>
        <dbReference type="ChEBI" id="CHEBI:57925"/>
    </ligand>
</feature>
<evidence type="ECO:0000259" key="4">
    <source>
        <dbReference type="Pfam" id="PF13409"/>
    </source>
</evidence>
<dbReference type="InterPro" id="IPR004045">
    <property type="entry name" value="Glutathione_S-Trfase_N"/>
</dbReference>
<feature type="active site" description="Proton donor/acceptor" evidence="1">
    <location>
        <position position="208"/>
    </location>
</feature>
<dbReference type="Pfam" id="PF13410">
    <property type="entry name" value="GST_C_2"/>
    <property type="match status" value="1"/>
</dbReference>
<organism evidence="5 6">
    <name type="scientific">Saccharomyces pastorianus</name>
    <name type="common">Lager yeast</name>
    <name type="synonym">Saccharomyces cerevisiae x Saccharomyces eubayanus</name>
    <dbReference type="NCBI Taxonomy" id="27292"/>
    <lineage>
        <taxon>Eukaryota</taxon>
        <taxon>Fungi</taxon>
        <taxon>Dikarya</taxon>
        <taxon>Ascomycota</taxon>
        <taxon>Saccharomycotina</taxon>
        <taxon>Saccharomycetes</taxon>
        <taxon>Saccharomycetales</taxon>
        <taxon>Saccharomycetaceae</taxon>
        <taxon>Saccharomyces</taxon>
    </lineage>
</organism>
<dbReference type="CDD" id="cd03190">
    <property type="entry name" value="GST_C_Omega_like"/>
    <property type="match status" value="1"/>
</dbReference>
<dbReference type="PIRSF" id="PIRSF015753">
    <property type="entry name" value="GST"/>
    <property type="match status" value="1"/>
</dbReference>
<accession>A0A6C1DSC1</accession>
<feature type="binding site" evidence="2">
    <location>
        <begin position="138"/>
        <end position="141"/>
    </location>
    <ligand>
        <name>glutathione</name>
        <dbReference type="ChEBI" id="CHEBI:57925"/>
    </ligand>
</feature>
<protein>
    <submittedName>
        <fullName evidence="5">Omega-class glutathione transferase</fullName>
    </submittedName>
</protein>
<dbReference type="GO" id="GO:0004364">
    <property type="term" value="F:glutathione transferase activity"/>
    <property type="evidence" value="ECO:0007669"/>
    <property type="project" value="InterPro"/>
</dbReference>
<evidence type="ECO:0000313" key="6">
    <source>
        <dbReference type="Proteomes" id="UP000501346"/>
    </source>
</evidence>
<dbReference type="Pfam" id="PF13409">
    <property type="entry name" value="GST_N_2"/>
    <property type="match status" value="1"/>
</dbReference>
<feature type="active site" description="Nucleophile" evidence="1">
    <location>
        <position position="31"/>
    </location>
</feature>
<keyword evidence="5" id="KW-0808">Transferase</keyword>
<keyword evidence="6" id="KW-1185">Reference proteome</keyword>
<dbReference type="Gene3D" id="1.20.1050.10">
    <property type="match status" value="1"/>
</dbReference>
<dbReference type="InterPro" id="IPR016639">
    <property type="entry name" value="GST_Omega/GSH"/>
</dbReference>
<evidence type="ECO:0000313" key="5">
    <source>
        <dbReference type="EMBL" id="QID79681.1"/>
    </source>
</evidence>
<dbReference type="InterPro" id="IPR036249">
    <property type="entry name" value="Thioredoxin-like_sf"/>
</dbReference>
<gene>
    <name evidence="5" type="primary">GTO1</name>
    <name evidence="5" type="ORF">GRS66_001967</name>
</gene>
<feature type="site" description="Lowers pKa of active site Cys" evidence="3">
    <location>
        <position position="329"/>
    </location>
</feature>
<evidence type="ECO:0000256" key="3">
    <source>
        <dbReference type="PIRSR" id="PIRSR015753-3"/>
    </source>
</evidence>
<feature type="domain" description="GST N-terminal" evidence="4">
    <location>
        <begin position="31"/>
        <end position="165"/>
    </location>
</feature>
<dbReference type="OrthoDB" id="2309723at2759"/>